<evidence type="ECO:0000256" key="1">
    <source>
        <dbReference type="SAM" id="MobiDB-lite"/>
    </source>
</evidence>
<evidence type="ECO:0000313" key="2">
    <source>
        <dbReference type="EMBL" id="GMN48955.1"/>
    </source>
</evidence>
<gene>
    <name evidence="2" type="ORF">TIFTF001_018126</name>
</gene>
<dbReference type="EMBL" id="BTGU01000029">
    <property type="protein sequence ID" value="GMN48955.1"/>
    <property type="molecule type" value="Genomic_DNA"/>
</dbReference>
<keyword evidence="3" id="KW-1185">Reference proteome</keyword>
<feature type="region of interest" description="Disordered" evidence="1">
    <location>
        <begin position="1"/>
        <end position="36"/>
    </location>
</feature>
<dbReference type="Gramene" id="FCD_00000538-RA">
    <property type="protein sequence ID" value="FCD_00000538-RA:cds"/>
    <property type="gene ID" value="FCD_00000538"/>
</dbReference>
<accession>A0AA88D8Z1</accession>
<sequence length="148" mass="16415">MLATSSATSGTSEGTRRPCSPHRQTPPHTRSGAPADAATTPLLKYSRQRCELVLCPTHRGGRQFLDDAGEIATWSKPVNPRSCGCRLVLVLDLRIERRRKHNKDAIVLRTAESHGLSNCPRPWVAAVFWNSHFRMAVEAKPSPHRKAT</sequence>
<dbReference type="Proteomes" id="UP001187192">
    <property type="component" value="Unassembled WGS sequence"/>
</dbReference>
<protein>
    <submittedName>
        <fullName evidence="2">Uncharacterized protein</fullName>
    </submittedName>
</protein>
<organism evidence="2 3">
    <name type="scientific">Ficus carica</name>
    <name type="common">Common fig</name>
    <dbReference type="NCBI Taxonomy" id="3494"/>
    <lineage>
        <taxon>Eukaryota</taxon>
        <taxon>Viridiplantae</taxon>
        <taxon>Streptophyta</taxon>
        <taxon>Embryophyta</taxon>
        <taxon>Tracheophyta</taxon>
        <taxon>Spermatophyta</taxon>
        <taxon>Magnoliopsida</taxon>
        <taxon>eudicotyledons</taxon>
        <taxon>Gunneridae</taxon>
        <taxon>Pentapetalae</taxon>
        <taxon>rosids</taxon>
        <taxon>fabids</taxon>
        <taxon>Rosales</taxon>
        <taxon>Moraceae</taxon>
        <taxon>Ficeae</taxon>
        <taxon>Ficus</taxon>
    </lineage>
</organism>
<evidence type="ECO:0000313" key="3">
    <source>
        <dbReference type="Proteomes" id="UP001187192"/>
    </source>
</evidence>
<comment type="caution">
    <text evidence="2">The sequence shown here is derived from an EMBL/GenBank/DDBJ whole genome shotgun (WGS) entry which is preliminary data.</text>
</comment>
<reference evidence="2" key="1">
    <citation type="submission" date="2023-07" db="EMBL/GenBank/DDBJ databases">
        <title>draft genome sequence of fig (Ficus carica).</title>
        <authorList>
            <person name="Takahashi T."/>
            <person name="Nishimura K."/>
        </authorList>
    </citation>
    <scope>NUCLEOTIDE SEQUENCE</scope>
</reference>
<feature type="compositionally biased region" description="Low complexity" evidence="1">
    <location>
        <begin position="1"/>
        <end position="13"/>
    </location>
</feature>
<dbReference type="AlphaFoldDB" id="A0AA88D8Z1"/>
<proteinExistence type="predicted"/>
<name>A0AA88D8Z1_FICCA</name>